<organism evidence="1">
    <name type="scientific">uncultured organism MedDCM-OCT-S04-C100</name>
    <dbReference type="NCBI Taxonomy" id="743605"/>
    <lineage>
        <taxon>unclassified sequences</taxon>
        <taxon>environmental samples</taxon>
    </lineage>
</organism>
<dbReference type="EMBL" id="GU943112">
    <property type="protein sequence ID" value="ADD95980.1"/>
    <property type="molecule type" value="Genomic_DNA"/>
</dbReference>
<sequence length="79" mass="9123">MVINKSKMKCNKPKRQVQGGKKFVVKACKGGKEKIIRYGDANMTIKKSNPARRKSFRARHKCASAKDVFSARYWSCKKW</sequence>
<dbReference type="AlphaFoldDB" id="D6PJS9"/>
<name>D6PJS9_9ZZZZ</name>
<reference evidence="1" key="1">
    <citation type="journal article" date="2010" name="ISME J.">
        <title>Metagenome of the Mediterranean deep chlorophyll maximum studied by direct and fosmid library 454 pyrosequencing.</title>
        <authorList>
            <person name="Ghai R."/>
            <person name="Martin-Cuadrado A.B."/>
            <person name="Molto A.G."/>
            <person name="Heredia I.G."/>
            <person name="Cabrera R."/>
            <person name="Martin J."/>
            <person name="Verdu M."/>
            <person name="Deschamps P."/>
            <person name="Moreira D."/>
            <person name="Lopez-Garcia P."/>
            <person name="Mira A."/>
            <person name="Rodriguez-Valera F."/>
        </authorList>
    </citation>
    <scope>NUCLEOTIDE SEQUENCE</scope>
</reference>
<evidence type="ECO:0000313" key="1">
    <source>
        <dbReference type="EMBL" id="ADD95980.1"/>
    </source>
</evidence>
<accession>D6PJS9</accession>
<protein>
    <submittedName>
        <fullName evidence="1">Uncharacterized protein</fullName>
    </submittedName>
</protein>
<proteinExistence type="predicted"/>